<evidence type="ECO:0000256" key="1">
    <source>
        <dbReference type="ARBA" id="ARBA00023015"/>
    </source>
</evidence>
<dbReference type="PANTHER" id="PTHR43280">
    <property type="entry name" value="ARAC-FAMILY TRANSCRIPTIONAL REGULATOR"/>
    <property type="match status" value="1"/>
</dbReference>
<name>A0ABV1REK2_9ALTE</name>
<dbReference type="InterPro" id="IPR037923">
    <property type="entry name" value="HTH-like"/>
</dbReference>
<comment type="caution">
    <text evidence="5">The sequence shown here is derived from an EMBL/GenBank/DDBJ whole genome shotgun (WGS) entry which is preliminary data.</text>
</comment>
<accession>A0ABV1REK2</accession>
<organism evidence="5 6">
    <name type="scientific">Catenovulum sediminis</name>
    <dbReference type="NCBI Taxonomy" id="1740262"/>
    <lineage>
        <taxon>Bacteria</taxon>
        <taxon>Pseudomonadati</taxon>
        <taxon>Pseudomonadota</taxon>
        <taxon>Gammaproteobacteria</taxon>
        <taxon>Alteromonadales</taxon>
        <taxon>Alteromonadaceae</taxon>
        <taxon>Catenovulum</taxon>
    </lineage>
</organism>
<keyword evidence="2" id="KW-0238">DNA-binding</keyword>
<dbReference type="PRINTS" id="PR00032">
    <property type="entry name" value="HTHARAC"/>
</dbReference>
<evidence type="ECO:0000259" key="4">
    <source>
        <dbReference type="PROSITE" id="PS01124"/>
    </source>
</evidence>
<dbReference type="Pfam" id="PF12833">
    <property type="entry name" value="HTH_18"/>
    <property type="match status" value="1"/>
</dbReference>
<dbReference type="SUPFAM" id="SSF51215">
    <property type="entry name" value="Regulatory protein AraC"/>
    <property type="match status" value="1"/>
</dbReference>
<evidence type="ECO:0000313" key="5">
    <source>
        <dbReference type="EMBL" id="MER2491342.1"/>
    </source>
</evidence>
<keyword evidence="3" id="KW-0804">Transcription</keyword>
<dbReference type="SMART" id="SM00342">
    <property type="entry name" value="HTH_ARAC"/>
    <property type="match status" value="1"/>
</dbReference>
<dbReference type="RefSeq" id="WP_350401009.1">
    <property type="nucleotide sequence ID" value="NZ_JBELOE010000110.1"/>
</dbReference>
<sequence length="287" mass="33554">MSKSKVYCEPFCIQKGYSFEIHHVSYQADDPYSCFMHFHQVHEIIVFEKIDGTYFYSQGQSQLKDQDIVFIPSLETHDFELTADTKSWYIIQFLPEFLSQQALPELDSFFQQGMHLRMDTSQLESFSIQVKWLLDSYQQDPYSEKSLTILKLILIWLAEHADPVKPPQLTTVQKSANYQRLQPVMNLFRHQAAVELPLDEAASLCHLSPSYFSRLFKSVFRCNFSEYANQHKLYSAARLLSQSNMSITDIAFELNFSSPSHFISLFKKQFGLTPKKYKTEMESRIRA</sequence>
<protein>
    <submittedName>
        <fullName evidence="5">Helix-turn-helix transcriptional regulator</fullName>
    </submittedName>
</protein>
<dbReference type="InterPro" id="IPR009057">
    <property type="entry name" value="Homeodomain-like_sf"/>
</dbReference>
<dbReference type="PROSITE" id="PS00041">
    <property type="entry name" value="HTH_ARAC_FAMILY_1"/>
    <property type="match status" value="1"/>
</dbReference>
<dbReference type="InterPro" id="IPR018062">
    <property type="entry name" value="HTH_AraC-typ_CS"/>
</dbReference>
<dbReference type="PROSITE" id="PS01124">
    <property type="entry name" value="HTH_ARAC_FAMILY_2"/>
    <property type="match status" value="1"/>
</dbReference>
<dbReference type="EMBL" id="JBELOE010000110">
    <property type="protein sequence ID" value="MER2491342.1"/>
    <property type="molecule type" value="Genomic_DNA"/>
</dbReference>
<keyword evidence="6" id="KW-1185">Reference proteome</keyword>
<keyword evidence="1" id="KW-0805">Transcription regulation</keyword>
<evidence type="ECO:0000313" key="6">
    <source>
        <dbReference type="Proteomes" id="UP001467690"/>
    </source>
</evidence>
<dbReference type="Proteomes" id="UP001467690">
    <property type="component" value="Unassembled WGS sequence"/>
</dbReference>
<dbReference type="PANTHER" id="PTHR43280:SF10">
    <property type="entry name" value="REGULATORY PROTEIN POCR"/>
    <property type="match status" value="1"/>
</dbReference>
<reference evidence="5 6" key="1">
    <citation type="submission" date="2024-06" db="EMBL/GenBank/DDBJ databases">
        <authorList>
            <person name="Chen R.Y."/>
        </authorList>
    </citation>
    <scope>NUCLEOTIDE SEQUENCE [LARGE SCALE GENOMIC DNA]</scope>
    <source>
        <strain evidence="5 6">D2</strain>
    </source>
</reference>
<dbReference type="SUPFAM" id="SSF46689">
    <property type="entry name" value="Homeodomain-like"/>
    <property type="match status" value="2"/>
</dbReference>
<dbReference type="InterPro" id="IPR018060">
    <property type="entry name" value="HTH_AraC"/>
</dbReference>
<evidence type="ECO:0000256" key="2">
    <source>
        <dbReference type="ARBA" id="ARBA00023125"/>
    </source>
</evidence>
<proteinExistence type="predicted"/>
<feature type="domain" description="HTH araC/xylS-type" evidence="4">
    <location>
        <begin position="182"/>
        <end position="280"/>
    </location>
</feature>
<evidence type="ECO:0000256" key="3">
    <source>
        <dbReference type="ARBA" id="ARBA00023163"/>
    </source>
</evidence>
<gene>
    <name evidence="5" type="ORF">ABS311_05540</name>
</gene>
<dbReference type="Gene3D" id="1.10.10.60">
    <property type="entry name" value="Homeodomain-like"/>
    <property type="match status" value="2"/>
</dbReference>
<dbReference type="InterPro" id="IPR020449">
    <property type="entry name" value="Tscrpt_reg_AraC-type_HTH"/>
</dbReference>